<dbReference type="GO" id="GO:0004713">
    <property type="term" value="F:protein tyrosine kinase activity"/>
    <property type="evidence" value="ECO:0007669"/>
    <property type="project" value="UniProtKB-KW"/>
</dbReference>
<dbReference type="OrthoDB" id="10252354at2759"/>
<evidence type="ECO:0000256" key="9">
    <source>
        <dbReference type="ARBA" id="ARBA00038999"/>
    </source>
</evidence>
<evidence type="ECO:0000313" key="16">
    <source>
        <dbReference type="Proteomes" id="UP000616769"/>
    </source>
</evidence>
<dbReference type="InterPro" id="IPR008271">
    <property type="entry name" value="Ser/Thr_kinase_AS"/>
</dbReference>
<dbReference type="PROSITE" id="PS50011">
    <property type="entry name" value="PROTEIN_KINASE_DOM"/>
    <property type="match status" value="1"/>
</dbReference>
<evidence type="ECO:0000256" key="11">
    <source>
        <dbReference type="ARBA" id="ARBA00049299"/>
    </source>
</evidence>
<dbReference type="SUPFAM" id="SSF56112">
    <property type="entry name" value="Protein kinase-like (PK-like)"/>
    <property type="match status" value="1"/>
</dbReference>
<evidence type="ECO:0000256" key="5">
    <source>
        <dbReference type="ARBA" id="ARBA00022777"/>
    </source>
</evidence>
<keyword evidence="6" id="KW-0067">ATP-binding</keyword>
<feature type="region of interest" description="Disordered" evidence="13">
    <location>
        <begin position="1"/>
        <end position="26"/>
    </location>
</feature>
<dbReference type="Gene3D" id="3.30.200.20">
    <property type="entry name" value="Phosphorylase Kinase, domain 1"/>
    <property type="match status" value="1"/>
</dbReference>
<proteinExistence type="inferred from homology"/>
<keyword evidence="5 15" id="KW-0418">Kinase</keyword>
<keyword evidence="1" id="KW-0723">Serine/threonine-protein kinase</keyword>
<comment type="caution">
    <text evidence="15">The sequence shown here is derived from an EMBL/GenBank/DDBJ whole genome shotgun (WGS) entry which is preliminary data.</text>
</comment>
<comment type="catalytic activity">
    <reaction evidence="12">
        <text>L-tyrosyl-[protein] + ATP = O-phospho-L-tyrosyl-[protein] + ADP + H(+)</text>
        <dbReference type="Rhea" id="RHEA:10596"/>
        <dbReference type="Rhea" id="RHEA-COMP:10136"/>
        <dbReference type="Rhea" id="RHEA-COMP:20101"/>
        <dbReference type="ChEBI" id="CHEBI:15378"/>
        <dbReference type="ChEBI" id="CHEBI:30616"/>
        <dbReference type="ChEBI" id="CHEBI:46858"/>
        <dbReference type="ChEBI" id="CHEBI:61978"/>
        <dbReference type="ChEBI" id="CHEBI:456216"/>
        <dbReference type="EC" id="2.7.12.2"/>
    </reaction>
</comment>
<dbReference type="GO" id="GO:0004708">
    <property type="term" value="F:MAP kinase kinase activity"/>
    <property type="evidence" value="ECO:0007669"/>
    <property type="project" value="UniProtKB-EC"/>
</dbReference>
<dbReference type="AlphaFoldDB" id="A0A132A304"/>
<dbReference type="Gene3D" id="1.10.510.10">
    <property type="entry name" value="Transferase(Phosphotransferase) domain 1"/>
    <property type="match status" value="1"/>
</dbReference>
<keyword evidence="7" id="KW-0829">Tyrosine-protein kinase</keyword>
<dbReference type="GO" id="GO:0005524">
    <property type="term" value="F:ATP binding"/>
    <property type="evidence" value="ECO:0007669"/>
    <property type="project" value="UniProtKB-KW"/>
</dbReference>
<dbReference type="GO" id="GO:0004674">
    <property type="term" value="F:protein serine/threonine kinase activity"/>
    <property type="evidence" value="ECO:0007669"/>
    <property type="project" value="UniProtKB-KW"/>
</dbReference>
<keyword evidence="4" id="KW-0547">Nucleotide-binding</keyword>
<sequence>MVKESNHPTNFSSRFDSKSPFQIQPRPSGLFNENSLLLNQNKKDISKINSTAHNAIYYQNRIELSRNGYSLTINGKKYDQLKERDFKTINQLGSGSFGQVDKMLHKPSNTEFAVKKMRRSGNIDDNRHVQRDLDLLQRCNYSHVVQCYGYFILETEVWIFMELMTTCFDHLIKKLALLNQTVPEKIIGKVAVATIDTLDYLKKEHNVIHRDIKPSNILINDQGVIKLCDFGISGSLINSKAHTRSVGSTAYMAPERIEPPPDGTYDIRSDIWSMGITLIEIATGQFPYKNWNTDFEILSKVIQEASPKLPEDGQFSDNFRNFIDAW</sequence>
<dbReference type="InterPro" id="IPR000719">
    <property type="entry name" value="Prot_kinase_dom"/>
</dbReference>
<dbReference type="VEuPathDB" id="VectorBase:SSCA003072"/>
<dbReference type="Pfam" id="PF00069">
    <property type="entry name" value="Pkinase"/>
    <property type="match status" value="1"/>
</dbReference>
<dbReference type="SMART" id="SM00220">
    <property type="entry name" value="S_TKc"/>
    <property type="match status" value="1"/>
</dbReference>
<evidence type="ECO:0000256" key="3">
    <source>
        <dbReference type="ARBA" id="ARBA00022679"/>
    </source>
</evidence>
<evidence type="ECO:0000256" key="7">
    <source>
        <dbReference type="ARBA" id="ARBA00023137"/>
    </source>
</evidence>
<evidence type="ECO:0000256" key="12">
    <source>
        <dbReference type="ARBA" id="ARBA00051693"/>
    </source>
</evidence>
<evidence type="ECO:0000313" key="15">
    <source>
        <dbReference type="EMBL" id="KPM05219.1"/>
    </source>
</evidence>
<protein>
    <recommendedName>
        <fullName evidence="9">mitogen-activated protein kinase kinase</fullName>
        <ecNumber evidence="9">2.7.12.2</ecNumber>
    </recommendedName>
</protein>
<dbReference type="GO" id="GO:0010508">
    <property type="term" value="P:positive regulation of autophagy"/>
    <property type="evidence" value="ECO:0007669"/>
    <property type="project" value="UniProtKB-ARBA"/>
</dbReference>
<comment type="catalytic activity">
    <reaction evidence="10">
        <text>L-seryl-[protein] + ATP = O-phospho-L-seryl-[protein] + ADP + H(+)</text>
        <dbReference type="Rhea" id="RHEA:17989"/>
        <dbReference type="Rhea" id="RHEA-COMP:9863"/>
        <dbReference type="Rhea" id="RHEA-COMP:11604"/>
        <dbReference type="ChEBI" id="CHEBI:15378"/>
        <dbReference type="ChEBI" id="CHEBI:29999"/>
        <dbReference type="ChEBI" id="CHEBI:30616"/>
        <dbReference type="ChEBI" id="CHEBI:83421"/>
        <dbReference type="ChEBI" id="CHEBI:456216"/>
        <dbReference type="EC" id="2.7.12.2"/>
    </reaction>
</comment>
<evidence type="ECO:0000256" key="4">
    <source>
        <dbReference type="ARBA" id="ARBA00022741"/>
    </source>
</evidence>
<dbReference type="InterPro" id="IPR011009">
    <property type="entry name" value="Kinase-like_dom_sf"/>
</dbReference>
<evidence type="ECO:0000256" key="1">
    <source>
        <dbReference type="ARBA" id="ARBA00022527"/>
    </source>
</evidence>
<keyword evidence="2" id="KW-0597">Phosphoprotein</keyword>
<name>A0A132A304_SARSC</name>
<dbReference type="PANTHER" id="PTHR47238">
    <property type="entry name" value="MITOGEN-ACTIVATED PROTEIN KINASE KINASE 5"/>
    <property type="match status" value="1"/>
</dbReference>
<dbReference type="PANTHER" id="PTHR47238:SF2">
    <property type="entry name" value="DUAL SPECIFICITY MITOGEN-ACTIVATED PROTEIN KINASE KINASE HEMIPTEROUS"/>
    <property type="match status" value="1"/>
</dbReference>
<evidence type="ECO:0000256" key="10">
    <source>
        <dbReference type="ARBA" id="ARBA00049014"/>
    </source>
</evidence>
<feature type="domain" description="Protein kinase" evidence="14">
    <location>
        <begin position="86"/>
        <end position="326"/>
    </location>
</feature>
<dbReference type="GO" id="GO:0006950">
    <property type="term" value="P:response to stress"/>
    <property type="evidence" value="ECO:0007669"/>
    <property type="project" value="UniProtKB-ARBA"/>
</dbReference>
<dbReference type="EMBL" id="JXLN01010158">
    <property type="protein sequence ID" value="KPM05219.1"/>
    <property type="molecule type" value="Genomic_DNA"/>
</dbReference>
<dbReference type="GO" id="GO:0043068">
    <property type="term" value="P:positive regulation of programmed cell death"/>
    <property type="evidence" value="ECO:0007669"/>
    <property type="project" value="UniProtKB-ARBA"/>
</dbReference>
<accession>A0A132A304</accession>
<evidence type="ECO:0000256" key="2">
    <source>
        <dbReference type="ARBA" id="ARBA00022553"/>
    </source>
</evidence>
<evidence type="ECO:0000256" key="6">
    <source>
        <dbReference type="ARBA" id="ARBA00022840"/>
    </source>
</evidence>
<reference evidence="15 16" key="1">
    <citation type="journal article" date="2015" name="Parasit. Vectors">
        <title>Draft genome of the scabies mite.</title>
        <authorList>
            <person name="Rider S.D.Jr."/>
            <person name="Morgan M.S."/>
            <person name="Arlian L.G."/>
        </authorList>
    </citation>
    <scope>NUCLEOTIDE SEQUENCE [LARGE SCALE GENOMIC DNA]</scope>
    <source>
        <strain evidence="15">Arlian Lab</strain>
    </source>
</reference>
<dbReference type="PROSITE" id="PS00108">
    <property type="entry name" value="PROTEIN_KINASE_ST"/>
    <property type="match status" value="1"/>
</dbReference>
<organism evidence="15 16">
    <name type="scientific">Sarcoptes scabiei</name>
    <name type="common">Itch mite</name>
    <name type="synonym">Acarus scabiei</name>
    <dbReference type="NCBI Taxonomy" id="52283"/>
    <lineage>
        <taxon>Eukaryota</taxon>
        <taxon>Metazoa</taxon>
        <taxon>Ecdysozoa</taxon>
        <taxon>Arthropoda</taxon>
        <taxon>Chelicerata</taxon>
        <taxon>Arachnida</taxon>
        <taxon>Acari</taxon>
        <taxon>Acariformes</taxon>
        <taxon>Sarcoptiformes</taxon>
        <taxon>Astigmata</taxon>
        <taxon>Psoroptidia</taxon>
        <taxon>Sarcoptoidea</taxon>
        <taxon>Sarcoptidae</taxon>
        <taxon>Sarcoptinae</taxon>
        <taxon>Sarcoptes</taxon>
    </lineage>
</organism>
<dbReference type="InterPro" id="IPR052468">
    <property type="entry name" value="Dual_spec_MAPK_kinase"/>
</dbReference>
<comment type="similarity">
    <text evidence="8">Belongs to the protein kinase superfamily. STE Ser/Thr protein kinase family. MAP kinase kinase subfamily.</text>
</comment>
<feature type="compositionally biased region" description="Polar residues" evidence="13">
    <location>
        <begin position="7"/>
        <end position="22"/>
    </location>
</feature>
<evidence type="ECO:0000256" key="13">
    <source>
        <dbReference type="SAM" id="MobiDB-lite"/>
    </source>
</evidence>
<evidence type="ECO:0000256" key="8">
    <source>
        <dbReference type="ARBA" id="ARBA00038035"/>
    </source>
</evidence>
<evidence type="ECO:0000259" key="14">
    <source>
        <dbReference type="PROSITE" id="PS50011"/>
    </source>
</evidence>
<gene>
    <name evidence="15" type="ORF">QR98_0036790</name>
</gene>
<comment type="catalytic activity">
    <reaction evidence="11">
        <text>L-threonyl-[protein] + ATP = O-phospho-L-threonyl-[protein] + ADP + H(+)</text>
        <dbReference type="Rhea" id="RHEA:46608"/>
        <dbReference type="Rhea" id="RHEA-COMP:11060"/>
        <dbReference type="Rhea" id="RHEA-COMP:11605"/>
        <dbReference type="ChEBI" id="CHEBI:15378"/>
        <dbReference type="ChEBI" id="CHEBI:30013"/>
        <dbReference type="ChEBI" id="CHEBI:30616"/>
        <dbReference type="ChEBI" id="CHEBI:61977"/>
        <dbReference type="ChEBI" id="CHEBI:456216"/>
        <dbReference type="EC" id="2.7.12.2"/>
    </reaction>
</comment>
<dbReference type="FunFam" id="3.30.200.20:FF:000040">
    <property type="entry name" value="Dual specificity mitogen-activated protein kinase kinase"/>
    <property type="match status" value="1"/>
</dbReference>
<keyword evidence="3" id="KW-0808">Transferase</keyword>
<dbReference type="Proteomes" id="UP000616769">
    <property type="component" value="Unassembled WGS sequence"/>
</dbReference>
<dbReference type="EC" id="2.7.12.2" evidence="9"/>